<dbReference type="Proteomes" id="UP000248584">
    <property type="component" value="Unassembled WGS sequence"/>
</dbReference>
<organism evidence="2 3">
    <name type="scientific">Nonlabens dokdonensis</name>
    <dbReference type="NCBI Taxonomy" id="328515"/>
    <lineage>
        <taxon>Bacteria</taxon>
        <taxon>Pseudomonadati</taxon>
        <taxon>Bacteroidota</taxon>
        <taxon>Flavobacteriia</taxon>
        <taxon>Flavobacteriales</taxon>
        <taxon>Flavobacteriaceae</taxon>
        <taxon>Nonlabens</taxon>
    </lineage>
</organism>
<dbReference type="RefSeq" id="WP_015360871.1">
    <property type="nucleotide sequence ID" value="NZ_QKZR01000001.1"/>
</dbReference>
<feature type="transmembrane region" description="Helical" evidence="1">
    <location>
        <begin position="188"/>
        <end position="206"/>
    </location>
</feature>
<keyword evidence="1" id="KW-0472">Membrane</keyword>
<accession>A0ABX5PZD3</accession>
<evidence type="ECO:0000256" key="1">
    <source>
        <dbReference type="SAM" id="Phobius"/>
    </source>
</evidence>
<reference evidence="2 3" key="1">
    <citation type="submission" date="2018-06" db="EMBL/GenBank/DDBJ databases">
        <title>Genomic Encyclopedia of Archaeal and Bacterial Type Strains, Phase II (KMG-II): from individual species to whole genera.</title>
        <authorList>
            <person name="Goeker M."/>
        </authorList>
    </citation>
    <scope>NUCLEOTIDE SEQUENCE [LARGE SCALE GENOMIC DNA]</scope>
    <source>
        <strain evidence="2 3">DSM 17205</strain>
    </source>
</reference>
<evidence type="ECO:0000313" key="3">
    <source>
        <dbReference type="Proteomes" id="UP000248584"/>
    </source>
</evidence>
<protein>
    <submittedName>
        <fullName evidence="2">Uncharacterized protein</fullName>
    </submittedName>
</protein>
<comment type="caution">
    <text evidence="2">The sequence shown here is derived from an EMBL/GenBank/DDBJ whole genome shotgun (WGS) entry which is preliminary data.</text>
</comment>
<keyword evidence="3" id="KW-1185">Reference proteome</keyword>
<keyword evidence="1" id="KW-0812">Transmembrane</keyword>
<sequence length="362" mass="42122">MKIEFENLQRNIKRKYSFKFRPEFSESFKTEIKDSEIIPLILEVFEQLEWPVVYRDDQSVEAKRKGDWNKLTEKITVTKNAFGKIEVYSKSIEGNFIDFGKNSKRTGLFIAVFKKLAIEYQSSGQLTELQTEFEKENNWDDYEIPLELPKPKATAPPNMTLISISAFVIAILFGVLMAYLTVQFTHVIIIYEVGAGIGMGYIFGQVLKKANCTDFEFIQKVIIGMVAVLFLTNQYIQFQLILADYNYLELDFLKFMKARWESGLTIENLETGWIGLVLSWAIQLFFIYHIAMFKISLLIAKYIIDKIPGQVIEYTMYLFEMEKSESEVRAALALKGWKKKTDQDDVFEALAEINGFHEMRRE</sequence>
<proteinExistence type="predicted"/>
<gene>
    <name evidence="2" type="ORF">LX97_00074</name>
</gene>
<evidence type="ECO:0000313" key="2">
    <source>
        <dbReference type="EMBL" id="PZX43075.1"/>
    </source>
</evidence>
<dbReference type="EMBL" id="QKZR01000001">
    <property type="protein sequence ID" value="PZX43075.1"/>
    <property type="molecule type" value="Genomic_DNA"/>
</dbReference>
<feature type="transmembrane region" description="Helical" evidence="1">
    <location>
        <begin position="272"/>
        <end position="291"/>
    </location>
</feature>
<feature type="transmembrane region" description="Helical" evidence="1">
    <location>
        <begin position="160"/>
        <end position="182"/>
    </location>
</feature>
<feature type="transmembrane region" description="Helical" evidence="1">
    <location>
        <begin position="218"/>
        <end position="236"/>
    </location>
</feature>
<keyword evidence="1" id="KW-1133">Transmembrane helix</keyword>
<name>A0ABX5PZD3_9FLAO</name>